<sequence length="170" mass="19427">MGLSVNFYHVPTQYNPADAGTRGLAASDIAHHDWLRGPLWLRQDPEELPPRFIEKIYEKLEIDVDEIIQPNIVAPPRPMTAPSEPFIELARFSQYSKVLRVIATIGKVVRSWVDKCNTHRTTRITLQTVSEFSSDKEITAGDIRLGERLLFSLQHRGISVEELRKKLPEV</sequence>
<protein>
    <submittedName>
        <fullName evidence="1">Uncharacterized protein</fullName>
    </submittedName>
</protein>
<accession>A0A016ST72</accession>
<comment type="caution">
    <text evidence="1">The sequence shown here is derived from an EMBL/GenBank/DDBJ whole genome shotgun (WGS) entry which is preliminary data.</text>
</comment>
<keyword evidence="2" id="KW-1185">Reference proteome</keyword>
<name>A0A016ST72_9BILA</name>
<dbReference type="Proteomes" id="UP000024635">
    <property type="component" value="Unassembled WGS sequence"/>
</dbReference>
<evidence type="ECO:0000313" key="1">
    <source>
        <dbReference type="EMBL" id="EYB93586.1"/>
    </source>
</evidence>
<gene>
    <name evidence="1" type="primary">Acey_s0180.g772</name>
    <name evidence="1" type="ORF">Y032_0180g772</name>
</gene>
<proteinExistence type="predicted"/>
<dbReference type="OrthoDB" id="5863021at2759"/>
<organism evidence="1 2">
    <name type="scientific">Ancylostoma ceylanicum</name>
    <dbReference type="NCBI Taxonomy" id="53326"/>
    <lineage>
        <taxon>Eukaryota</taxon>
        <taxon>Metazoa</taxon>
        <taxon>Ecdysozoa</taxon>
        <taxon>Nematoda</taxon>
        <taxon>Chromadorea</taxon>
        <taxon>Rhabditida</taxon>
        <taxon>Rhabditina</taxon>
        <taxon>Rhabditomorpha</taxon>
        <taxon>Strongyloidea</taxon>
        <taxon>Ancylostomatidae</taxon>
        <taxon>Ancylostomatinae</taxon>
        <taxon>Ancylostoma</taxon>
    </lineage>
</organism>
<evidence type="ECO:0000313" key="2">
    <source>
        <dbReference type="Proteomes" id="UP000024635"/>
    </source>
</evidence>
<dbReference type="AlphaFoldDB" id="A0A016ST72"/>
<reference evidence="2" key="1">
    <citation type="journal article" date="2015" name="Nat. Genet.">
        <title>The genome and transcriptome of the zoonotic hookworm Ancylostoma ceylanicum identify infection-specific gene families.</title>
        <authorList>
            <person name="Schwarz E.M."/>
            <person name="Hu Y."/>
            <person name="Antoshechkin I."/>
            <person name="Miller M.M."/>
            <person name="Sternberg P.W."/>
            <person name="Aroian R.V."/>
        </authorList>
    </citation>
    <scope>NUCLEOTIDE SEQUENCE</scope>
    <source>
        <strain evidence="2">HY135</strain>
    </source>
</reference>
<dbReference type="EMBL" id="JARK01001516">
    <property type="protein sequence ID" value="EYB93586.1"/>
    <property type="molecule type" value="Genomic_DNA"/>
</dbReference>